<protein>
    <submittedName>
        <fullName evidence="2">Putative NBD/HSP70 family sugar kinase</fullName>
    </submittedName>
</protein>
<dbReference type="AlphaFoldDB" id="A0A2A9ED24"/>
<dbReference type="PANTHER" id="PTHR18964:SF149">
    <property type="entry name" value="BIFUNCTIONAL UDP-N-ACETYLGLUCOSAMINE 2-EPIMERASE_N-ACETYLMANNOSAMINE KINASE"/>
    <property type="match status" value="1"/>
</dbReference>
<dbReference type="InterPro" id="IPR043129">
    <property type="entry name" value="ATPase_NBD"/>
</dbReference>
<dbReference type="InterPro" id="IPR036388">
    <property type="entry name" value="WH-like_DNA-bd_sf"/>
</dbReference>
<dbReference type="RefSeq" id="WP_098457976.1">
    <property type="nucleotide sequence ID" value="NZ_PDJH01000001.1"/>
</dbReference>
<dbReference type="InterPro" id="IPR036390">
    <property type="entry name" value="WH_DNA-bd_sf"/>
</dbReference>
<gene>
    <name evidence="2" type="ORF">ATL41_1577</name>
</gene>
<dbReference type="SUPFAM" id="SSF46785">
    <property type="entry name" value="Winged helix' DNA-binding domain"/>
    <property type="match status" value="1"/>
</dbReference>
<name>A0A2A9ED24_9MICO</name>
<evidence type="ECO:0000313" key="3">
    <source>
        <dbReference type="Proteomes" id="UP000221394"/>
    </source>
</evidence>
<dbReference type="Gene3D" id="3.30.420.40">
    <property type="match status" value="2"/>
</dbReference>
<keyword evidence="2" id="KW-0418">Kinase</keyword>
<reference evidence="2 3" key="1">
    <citation type="submission" date="2017-10" db="EMBL/GenBank/DDBJ databases">
        <title>Sequencing the genomes of 1000 actinobacteria strains.</title>
        <authorList>
            <person name="Klenk H.-P."/>
        </authorList>
    </citation>
    <scope>NUCLEOTIDE SEQUENCE [LARGE SCALE GENOMIC DNA]</scope>
    <source>
        <strain evidence="2 3">DSM 21574</strain>
    </source>
</reference>
<dbReference type="InterPro" id="IPR000600">
    <property type="entry name" value="ROK"/>
</dbReference>
<evidence type="ECO:0000256" key="1">
    <source>
        <dbReference type="ARBA" id="ARBA00006479"/>
    </source>
</evidence>
<accession>A0A2A9ED24</accession>
<comment type="caution">
    <text evidence="2">The sequence shown here is derived from an EMBL/GenBank/DDBJ whole genome shotgun (WGS) entry which is preliminary data.</text>
</comment>
<organism evidence="2 3">
    <name type="scientific">Flavimobilis soli</name>
    <dbReference type="NCBI Taxonomy" id="442709"/>
    <lineage>
        <taxon>Bacteria</taxon>
        <taxon>Bacillati</taxon>
        <taxon>Actinomycetota</taxon>
        <taxon>Actinomycetes</taxon>
        <taxon>Micrococcales</taxon>
        <taxon>Jonesiaceae</taxon>
        <taxon>Flavimobilis</taxon>
    </lineage>
</organism>
<dbReference type="GO" id="GO:0016301">
    <property type="term" value="F:kinase activity"/>
    <property type="evidence" value="ECO:0007669"/>
    <property type="project" value="UniProtKB-KW"/>
</dbReference>
<keyword evidence="2" id="KW-0808">Transferase</keyword>
<proteinExistence type="inferred from homology"/>
<dbReference type="Proteomes" id="UP000221394">
    <property type="component" value="Unassembled WGS sequence"/>
</dbReference>
<comment type="similarity">
    <text evidence="1">Belongs to the ROK (NagC/XylR) family.</text>
</comment>
<dbReference type="OrthoDB" id="9810372at2"/>
<dbReference type="PROSITE" id="PS01125">
    <property type="entry name" value="ROK"/>
    <property type="match status" value="1"/>
</dbReference>
<keyword evidence="3" id="KW-1185">Reference proteome</keyword>
<dbReference type="PANTHER" id="PTHR18964">
    <property type="entry name" value="ROK (REPRESSOR, ORF, KINASE) FAMILY"/>
    <property type="match status" value="1"/>
</dbReference>
<dbReference type="EMBL" id="PDJH01000001">
    <property type="protein sequence ID" value="PFG36838.1"/>
    <property type="molecule type" value="Genomic_DNA"/>
</dbReference>
<dbReference type="Gene3D" id="1.10.10.10">
    <property type="entry name" value="Winged helix-like DNA-binding domain superfamily/Winged helix DNA-binding domain"/>
    <property type="match status" value="1"/>
</dbReference>
<evidence type="ECO:0000313" key="2">
    <source>
        <dbReference type="EMBL" id="PFG36838.1"/>
    </source>
</evidence>
<dbReference type="InterPro" id="IPR049874">
    <property type="entry name" value="ROK_cs"/>
</dbReference>
<dbReference type="Pfam" id="PF00480">
    <property type="entry name" value="ROK"/>
    <property type="match status" value="1"/>
</dbReference>
<dbReference type="SUPFAM" id="SSF53067">
    <property type="entry name" value="Actin-like ATPase domain"/>
    <property type="match status" value="1"/>
</dbReference>
<sequence>MARTTPLTDARRGTTRIAAPAAKILPGDARLHHRALVLQNLADHGPLSRADLARLTGLTRVTMSDVVAGLLEDDLLVDLGPRPGTRMGKPATLVGINPTGAYVASLDLSGEHALRGAVVDLAGTIVVQHDLELGEDRGEDAVDRTIELARRLLADAPGTVLGLGVGTPGVVDAEGVVRNAPNLRWSRLPLRDRLADALGIAVHVANDADTAALAEDSTGRTGGAGLLFVEIGRGLGAGILLDGHLLRGPLGTAGEIGHVTVDPDGPECSCGRRGCLESFLAVPRLRAEIADLTPAGASEALAAAGRRLGLVLAPVVQALGLHDVVLSGPEDLVDGALRESTASTLVAHTRPFGEDEVHVRMSALGHDGVLTGAAALVLDGELGLA</sequence>